<dbReference type="RefSeq" id="WP_115134608.1">
    <property type="nucleotide sequence ID" value="NZ_UGRS01000002.1"/>
</dbReference>
<dbReference type="AlphaFoldDB" id="A0A378WTA7"/>
<sequence length="171" mass="20999">MEQQKYQMYVFRYVDDDDPSFPHRKFWFSAKQWLTDDQPYLKASDHFIINKNGMNMPEADLFIQDLYRTLVYEEITTEQNLPYDRFIHEVKPTIYGRYLYSEFDRDTLLPSMHNFLVSFRLNGKVYDTRLKWEEDKNFMGTYGIYKPREFLKIYDTYNYQDYLKGKLPESK</sequence>
<accession>A0A378WTA7</accession>
<dbReference type="EMBL" id="UGRS01000002">
    <property type="protein sequence ID" value="SUA44550.1"/>
    <property type="molecule type" value="Genomic_DNA"/>
</dbReference>
<gene>
    <name evidence="1" type="ORF">NCTC12229_02048</name>
</gene>
<organism evidence="1 2">
    <name type="scientific">Neisseria zoodegmatis</name>
    <dbReference type="NCBI Taxonomy" id="326523"/>
    <lineage>
        <taxon>Bacteria</taxon>
        <taxon>Pseudomonadati</taxon>
        <taxon>Pseudomonadota</taxon>
        <taxon>Betaproteobacteria</taxon>
        <taxon>Neisseriales</taxon>
        <taxon>Neisseriaceae</taxon>
        <taxon>Neisseria</taxon>
    </lineage>
</organism>
<name>A0A378WTA7_9NEIS</name>
<evidence type="ECO:0000313" key="1">
    <source>
        <dbReference type="EMBL" id="SUA44550.1"/>
    </source>
</evidence>
<protein>
    <submittedName>
        <fullName evidence="1">Uncharacterized protein</fullName>
    </submittedName>
</protein>
<dbReference type="Proteomes" id="UP000254055">
    <property type="component" value="Unassembled WGS sequence"/>
</dbReference>
<evidence type="ECO:0000313" key="2">
    <source>
        <dbReference type="Proteomes" id="UP000254055"/>
    </source>
</evidence>
<reference evidence="1 2" key="1">
    <citation type="submission" date="2018-06" db="EMBL/GenBank/DDBJ databases">
        <authorList>
            <consortium name="Pathogen Informatics"/>
            <person name="Doyle S."/>
        </authorList>
    </citation>
    <scope>NUCLEOTIDE SEQUENCE [LARGE SCALE GENOMIC DNA]</scope>
    <source>
        <strain evidence="1 2">NCTC12229</strain>
    </source>
</reference>
<proteinExistence type="predicted"/>